<comment type="similarity">
    <text evidence="2 7">Belongs to the UPF0056 (MarC) family.</text>
</comment>
<evidence type="ECO:0000313" key="8">
    <source>
        <dbReference type="EMBL" id="QGZ95158.1"/>
    </source>
</evidence>
<dbReference type="GO" id="GO:0005886">
    <property type="term" value="C:plasma membrane"/>
    <property type="evidence" value="ECO:0007669"/>
    <property type="project" value="UniProtKB-SubCell"/>
</dbReference>
<protein>
    <recommendedName>
        <fullName evidence="7">UPF0056 membrane protein</fullName>
    </recommendedName>
</protein>
<proteinExistence type="inferred from homology"/>
<keyword evidence="9" id="KW-1185">Reference proteome</keyword>
<keyword evidence="4 7" id="KW-0812">Transmembrane</keyword>
<sequence length="214" mass="22857">MLSLLLASFVTFFVAIDPVAMAPMFTTMTAGMTPEWRRTMAWKSIAIATGILLAFAFGGAWLLEQIHVSIDAFRIAGGILLFLIAVDMLFEKRAERREERAEEVAAKQAQHPSHQDDISVFPLAIPLISGPGAIASIMLFFAEHEAIAERGVILAGVGANLALCLIAFLAAGPLSKIMGETVASMLTRIFGILLAALAAQFVVDGIRNVFGIAA</sequence>
<dbReference type="AlphaFoldDB" id="A0A6I6MP56"/>
<evidence type="ECO:0000313" key="9">
    <source>
        <dbReference type="Proteomes" id="UP000431269"/>
    </source>
</evidence>
<keyword evidence="6 7" id="KW-0472">Membrane</keyword>
<dbReference type="Proteomes" id="UP000431269">
    <property type="component" value="Chromosome"/>
</dbReference>
<evidence type="ECO:0000256" key="7">
    <source>
        <dbReference type="RuleBase" id="RU362048"/>
    </source>
</evidence>
<dbReference type="PANTHER" id="PTHR33508">
    <property type="entry name" value="UPF0056 MEMBRANE PROTEIN YHCE"/>
    <property type="match status" value="1"/>
</dbReference>
<accession>A0A6I6MP56</accession>
<comment type="caution">
    <text evidence="7">Lacks conserved residue(s) required for the propagation of feature annotation.</text>
</comment>
<evidence type="ECO:0000256" key="1">
    <source>
        <dbReference type="ARBA" id="ARBA00004651"/>
    </source>
</evidence>
<feature type="transmembrane region" description="Helical" evidence="7">
    <location>
        <begin position="185"/>
        <end position="203"/>
    </location>
</feature>
<evidence type="ECO:0000256" key="6">
    <source>
        <dbReference type="ARBA" id="ARBA00023136"/>
    </source>
</evidence>
<dbReference type="PANTHER" id="PTHR33508:SF1">
    <property type="entry name" value="UPF0056 MEMBRANE PROTEIN YHCE"/>
    <property type="match status" value="1"/>
</dbReference>
<dbReference type="NCBIfam" id="TIGR00427">
    <property type="entry name" value="NAAT family transporter"/>
    <property type="match status" value="1"/>
</dbReference>
<dbReference type="RefSeq" id="WP_158766043.1">
    <property type="nucleotide sequence ID" value="NZ_CP047045.1"/>
</dbReference>
<dbReference type="EMBL" id="CP047045">
    <property type="protein sequence ID" value="QGZ95158.1"/>
    <property type="molecule type" value="Genomic_DNA"/>
</dbReference>
<gene>
    <name evidence="8" type="ORF">DSM104635_02002</name>
</gene>
<dbReference type="InterPro" id="IPR002771">
    <property type="entry name" value="Multi_antbiot-R_MarC"/>
</dbReference>
<evidence type="ECO:0000256" key="2">
    <source>
        <dbReference type="ARBA" id="ARBA00009784"/>
    </source>
</evidence>
<evidence type="ECO:0000256" key="3">
    <source>
        <dbReference type="ARBA" id="ARBA00022475"/>
    </source>
</evidence>
<evidence type="ECO:0000256" key="5">
    <source>
        <dbReference type="ARBA" id="ARBA00022989"/>
    </source>
</evidence>
<reference evidence="9" key="1">
    <citation type="submission" date="2019-12" db="EMBL/GenBank/DDBJ databases">
        <title>Complete genome of Terracaulis silvestris 0127_4.</title>
        <authorList>
            <person name="Vieira S."/>
            <person name="Riedel T."/>
            <person name="Sproer C."/>
            <person name="Pascual J."/>
            <person name="Boedeker C."/>
            <person name="Overmann J."/>
        </authorList>
    </citation>
    <scope>NUCLEOTIDE SEQUENCE [LARGE SCALE GENOMIC DNA]</scope>
    <source>
        <strain evidence="9">0127_4</strain>
    </source>
</reference>
<feature type="transmembrane region" description="Helical" evidence="7">
    <location>
        <begin position="153"/>
        <end position="173"/>
    </location>
</feature>
<dbReference type="KEGG" id="tsv:DSM104635_02002"/>
<keyword evidence="5 7" id="KW-1133">Transmembrane helix</keyword>
<feature type="transmembrane region" description="Helical" evidence="7">
    <location>
        <begin position="45"/>
        <end position="63"/>
    </location>
</feature>
<dbReference type="Pfam" id="PF01914">
    <property type="entry name" value="MarC"/>
    <property type="match status" value="1"/>
</dbReference>
<organism evidence="8 9">
    <name type="scientific">Terricaulis silvestris</name>
    <dbReference type="NCBI Taxonomy" id="2686094"/>
    <lineage>
        <taxon>Bacteria</taxon>
        <taxon>Pseudomonadati</taxon>
        <taxon>Pseudomonadota</taxon>
        <taxon>Alphaproteobacteria</taxon>
        <taxon>Caulobacterales</taxon>
        <taxon>Caulobacteraceae</taxon>
        <taxon>Terricaulis</taxon>
    </lineage>
</organism>
<name>A0A6I6MP56_9CAUL</name>
<feature type="transmembrane region" description="Helical" evidence="7">
    <location>
        <begin position="72"/>
        <end position="90"/>
    </location>
</feature>
<evidence type="ECO:0000256" key="4">
    <source>
        <dbReference type="ARBA" id="ARBA00022692"/>
    </source>
</evidence>
<keyword evidence="3" id="KW-1003">Cell membrane</keyword>
<feature type="transmembrane region" description="Helical" evidence="7">
    <location>
        <begin position="120"/>
        <end position="141"/>
    </location>
</feature>
<comment type="subcellular location">
    <subcellularLocation>
        <location evidence="1 7">Cell membrane</location>
        <topology evidence="1 7">Multi-pass membrane protein</topology>
    </subcellularLocation>
</comment>